<feature type="compositionally biased region" description="Low complexity" evidence="1">
    <location>
        <begin position="345"/>
        <end position="357"/>
    </location>
</feature>
<evidence type="ECO:0000256" key="1">
    <source>
        <dbReference type="SAM" id="MobiDB-lite"/>
    </source>
</evidence>
<name>A0ABN8YAF8_RANTA</name>
<feature type="compositionally biased region" description="Basic and acidic residues" evidence="1">
    <location>
        <begin position="90"/>
        <end position="99"/>
    </location>
</feature>
<feature type="region of interest" description="Disordered" evidence="1">
    <location>
        <begin position="200"/>
        <end position="459"/>
    </location>
</feature>
<proteinExistence type="predicted"/>
<feature type="compositionally biased region" description="Low complexity" evidence="1">
    <location>
        <begin position="291"/>
        <end position="300"/>
    </location>
</feature>
<dbReference type="Proteomes" id="UP001176941">
    <property type="component" value="Chromosome 15"/>
</dbReference>
<feature type="compositionally biased region" description="Low complexity" evidence="1">
    <location>
        <begin position="375"/>
        <end position="385"/>
    </location>
</feature>
<dbReference type="EMBL" id="OX459951">
    <property type="protein sequence ID" value="CAI9157428.1"/>
    <property type="molecule type" value="Genomic_DNA"/>
</dbReference>
<feature type="compositionally biased region" description="Polar residues" evidence="1">
    <location>
        <begin position="388"/>
        <end position="401"/>
    </location>
</feature>
<accession>A0ABN8YAF8</accession>
<feature type="compositionally biased region" description="Low complexity" evidence="1">
    <location>
        <begin position="201"/>
        <end position="214"/>
    </location>
</feature>
<feature type="region of interest" description="Disordered" evidence="1">
    <location>
        <begin position="86"/>
        <end position="162"/>
    </location>
</feature>
<gene>
    <name evidence="2" type="ORF">MRATA1EN1_LOCUS6390</name>
</gene>
<keyword evidence="3" id="KW-1185">Reference proteome</keyword>
<organism evidence="2 3">
    <name type="scientific">Rangifer tarandus platyrhynchus</name>
    <name type="common">Svalbard reindeer</name>
    <dbReference type="NCBI Taxonomy" id="3082113"/>
    <lineage>
        <taxon>Eukaryota</taxon>
        <taxon>Metazoa</taxon>
        <taxon>Chordata</taxon>
        <taxon>Craniata</taxon>
        <taxon>Vertebrata</taxon>
        <taxon>Euteleostomi</taxon>
        <taxon>Mammalia</taxon>
        <taxon>Eutheria</taxon>
        <taxon>Laurasiatheria</taxon>
        <taxon>Artiodactyla</taxon>
        <taxon>Ruminantia</taxon>
        <taxon>Pecora</taxon>
        <taxon>Cervidae</taxon>
        <taxon>Odocoileinae</taxon>
        <taxon>Rangifer</taxon>
    </lineage>
</organism>
<sequence length="504" mass="52296">MRLGPWGLSNLPKVTGANQEQSPALDFATQDDPRVSSPQGQDGVPDGPLLPQSDGPLTASPWGLGHTRRSLASADSLAALQVGLLASRPHGPDARDAKSRRGVPRLLPAPKDTQRLLPPSPHPAAWPRTVRRQLPRAGGGRVPAALRRKEPGSKRLAGQASPERFTSWESSCGIHFKGFRDCGSVGSRTHLEVLLGKKPKATGAAQATGGQCAQRPLQGRKRPAPHLEAPSPPSPAPPSLASLGIPRSGSAPGAPRGRPPALPDSSLLARTHVLAEAAPHRKQARTDRTGGARAEGPARAPRLRPHPTRRAGVSGGLSSLAAWPHPPGPRAPGPPLTDGAGAWKRLPPGLTTPLPTERGGGGGAHSQPHPPPPAFLARPLPGALPQPRSLTLGLSPSQQEAQPGRRAESNWPRWRAAPNLGGATLGSRRPPAPGCAPLGGKTEHQRAETQASPAQSGWAPHLFSKHFAERIKGHCTGSRVPDGSGGAGFAEAGTYRATLLSPSS</sequence>
<feature type="region of interest" description="Disordered" evidence="1">
    <location>
        <begin position="1"/>
        <end position="65"/>
    </location>
</feature>
<feature type="compositionally biased region" description="Pro residues" evidence="1">
    <location>
        <begin position="324"/>
        <end position="335"/>
    </location>
</feature>
<evidence type="ECO:0000313" key="3">
    <source>
        <dbReference type="Proteomes" id="UP001176941"/>
    </source>
</evidence>
<reference evidence="2" key="1">
    <citation type="submission" date="2023-04" db="EMBL/GenBank/DDBJ databases">
        <authorList>
            <consortium name="ELIXIR-Norway"/>
        </authorList>
    </citation>
    <scope>NUCLEOTIDE SEQUENCE [LARGE SCALE GENOMIC DNA]</scope>
</reference>
<evidence type="ECO:0000313" key="2">
    <source>
        <dbReference type="EMBL" id="CAI9157428.1"/>
    </source>
</evidence>
<feature type="compositionally biased region" description="Low complexity" evidence="1">
    <location>
        <begin position="239"/>
        <end position="256"/>
    </location>
</feature>
<protein>
    <submittedName>
        <fullName evidence="2">Uncharacterized protein</fullName>
    </submittedName>
</protein>